<evidence type="ECO:0000256" key="5">
    <source>
        <dbReference type="ARBA" id="ARBA00022741"/>
    </source>
</evidence>
<proteinExistence type="predicted"/>
<dbReference type="AlphaFoldDB" id="A0A7J3SKM4"/>
<dbReference type="EC" id="6.3.1.20" evidence="3"/>
<evidence type="ECO:0000313" key="10">
    <source>
        <dbReference type="EMBL" id="HGZ60180.1"/>
    </source>
</evidence>
<keyword evidence="8" id="KW-0175">Coiled coil</keyword>
<gene>
    <name evidence="10" type="ORF">ENW83_03110</name>
</gene>
<sequence>MHVLYSEKKLRKGLMRVKVETDEQRVIQSITITGDFFLLPENALWKLEERLKGAKLERNEIIKKIEQVFEETGAIVVGSTPQEIAEVILEAREP</sequence>
<dbReference type="Gene3D" id="3.30.390.50">
    <property type="entry name" value="CO dehydrogenase flavoprotein, C-terminal domain"/>
    <property type="match status" value="1"/>
</dbReference>
<evidence type="ECO:0000256" key="1">
    <source>
        <dbReference type="ARBA" id="ARBA00005085"/>
    </source>
</evidence>
<dbReference type="InterPro" id="IPR019491">
    <property type="entry name" value="Lipoate_protein_ligase_C"/>
</dbReference>
<dbReference type="EMBL" id="DTLS01000085">
    <property type="protein sequence ID" value="HGZ60180.1"/>
    <property type="molecule type" value="Genomic_DNA"/>
</dbReference>
<reference evidence="10" key="1">
    <citation type="journal article" date="2020" name="mSystems">
        <title>Genome- and Community-Level Interaction Insights into Carbon Utilization and Element Cycling Functions of Hydrothermarchaeota in Hydrothermal Sediment.</title>
        <authorList>
            <person name="Zhou Z."/>
            <person name="Liu Y."/>
            <person name="Xu W."/>
            <person name="Pan J."/>
            <person name="Luo Z.H."/>
            <person name="Li M."/>
        </authorList>
    </citation>
    <scope>NUCLEOTIDE SEQUENCE [LARGE SCALE GENOMIC DNA]</scope>
    <source>
        <strain evidence="10">SpSt-885</strain>
    </source>
</reference>
<comment type="caution">
    <text evidence="10">The sequence shown here is derived from an EMBL/GenBank/DDBJ whole genome shotgun (WGS) entry which is preliminary data.</text>
</comment>
<comment type="pathway">
    <text evidence="2">Protein modification; protein lipoylation via exogenous pathway; protein N(6)-(lipoyl)lysine from lipoate: step 1/2.</text>
</comment>
<evidence type="ECO:0000259" key="9">
    <source>
        <dbReference type="Pfam" id="PF10437"/>
    </source>
</evidence>
<evidence type="ECO:0000256" key="8">
    <source>
        <dbReference type="SAM" id="Coils"/>
    </source>
</evidence>
<dbReference type="GO" id="GO:0009249">
    <property type="term" value="P:protein lipoylation"/>
    <property type="evidence" value="ECO:0007669"/>
    <property type="project" value="UniProtKB-ARBA"/>
</dbReference>
<name>A0A7J3SKM4_9CREN</name>
<evidence type="ECO:0000256" key="6">
    <source>
        <dbReference type="ARBA" id="ARBA00022840"/>
    </source>
</evidence>
<evidence type="ECO:0000256" key="7">
    <source>
        <dbReference type="ARBA" id="ARBA00048037"/>
    </source>
</evidence>
<keyword evidence="5" id="KW-0547">Nucleotide-binding</keyword>
<dbReference type="PANTHER" id="PTHR43679">
    <property type="entry name" value="OCTANOYLTRANSFERASE LIPM-RELATED"/>
    <property type="match status" value="1"/>
</dbReference>
<dbReference type="Pfam" id="PF10437">
    <property type="entry name" value="Lip_prot_lig_C"/>
    <property type="match status" value="1"/>
</dbReference>
<organism evidence="10">
    <name type="scientific">Fervidicoccus fontis</name>
    <dbReference type="NCBI Taxonomy" id="683846"/>
    <lineage>
        <taxon>Archaea</taxon>
        <taxon>Thermoproteota</taxon>
        <taxon>Thermoprotei</taxon>
        <taxon>Fervidicoccales</taxon>
        <taxon>Fervidicoccaceae</taxon>
        <taxon>Fervidicoccus</taxon>
    </lineage>
</organism>
<dbReference type="GO" id="GO:0005524">
    <property type="term" value="F:ATP binding"/>
    <property type="evidence" value="ECO:0007669"/>
    <property type="project" value="UniProtKB-KW"/>
</dbReference>
<feature type="domain" description="Lipoate protein ligase C-terminal" evidence="9">
    <location>
        <begin position="6"/>
        <end position="88"/>
    </location>
</feature>
<comment type="catalytic activity">
    <reaction evidence="7">
        <text>L-lysyl-[lipoyl-carrier protein] + (R)-lipoate + ATP = N(6)-[(R)-lipoyl]-L-lysyl-[lipoyl-carrier protein] + AMP + diphosphate + H(+)</text>
        <dbReference type="Rhea" id="RHEA:49288"/>
        <dbReference type="Rhea" id="RHEA-COMP:10500"/>
        <dbReference type="Rhea" id="RHEA-COMP:10502"/>
        <dbReference type="ChEBI" id="CHEBI:15378"/>
        <dbReference type="ChEBI" id="CHEBI:29969"/>
        <dbReference type="ChEBI" id="CHEBI:30616"/>
        <dbReference type="ChEBI" id="CHEBI:33019"/>
        <dbReference type="ChEBI" id="CHEBI:83088"/>
        <dbReference type="ChEBI" id="CHEBI:83099"/>
        <dbReference type="ChEBI" id="CHEBI:456215"/>
        <dbReference type="EC" id="6.3.1.20"/>
    </reaction>
</comment>
<keyword evidence="4 10" id="KW-0436">Ligase</keyword>
<dbReference type="PANTHER" id="PTHR43679:SF2">
    <property type="entry name" value="OCTANOYL-[GCVH]:PROTEIN N-OCTANOYLTRANSFERASE"/>
    <property type="match status" value="1"/>
</dbReference>
<feature type="coiled-coil region" evidence="8">
    <location>
        <begin position="44"/>
        <end position="71"/>
    </location>
</feature>
<evidence type="ECO:0000256" key="2">
    <source>
        <dbReference type="ARBA" id="ARBA00005124"/>
    </source>
</evidence>
<dbReference type="GO" id="GO:0016979">
    <property type="term" value="F:lipoate-protein ligase activity"/>
    <property type="evidence" value="ECO:0007669"/>
    <property type="project" value="UniProtKB-EC"/>
</dbReference>
<evidence type="ECO:0000256" key="3">
    <source>
        <dbReference type="ARBA" id="ARBA00012367"/>
    </source>
</evidence>
<dbReference type="UniPathway" id="UPA00537">
    <property type="reaction ID" value="UER00594"/>
</dbReference>
<comment type="pathway">
    <text evidence="1">Protein modification; protein lipoylation via exogenous pathway; protein N(6)-(lipoyl)lysine from lipoate: step 2/2.</text>
</comment>
<evidence type="ECO:0000256" key="4">
    <source>
        <dbReference type="ARBA" id="ARBA00022598"/>
    </source>
</evidence>
<accession>A0A7J3SKM4</accession>
<dbReference type="InterPro" id="IPR050664">
    <property type="entry name" value="Octanoyltrans_LipM/LipL"/>
</dbReference>
<dbReference type="SUPFAM" id="SSF82649">
    <property type="entry name" value="SufE/NifU"/>
    <property type="match status" value="1"/>
</dbReference>
<protein>
    <recommendedName>
        <fullName evidence="3">lipoate--protein ligase</fullName>
        <ecNumber evidence="3">6.3.1.20</ecNumber>
    </recommendedName>
</protein>
<keyword evidence="6" id="KW-0067">ATP-binding</keyword>